<sequence length="41" mass="4585">MSFAYRDTDTSGPGRLIFDARWWSGGDLFDLSDGVMLSFPP</sequence>
<dbReference type="Proteomes" id="UP000282551">
    <property type="component" value="Chromosome"/>
</dbReference>
<proteinExistence type="predicted"/>
<organism evidence="1 2">
    <name type="scientific">Mycolicibacterium chitae</name>
    <name type="common">Mycobacterium chitae</name>
    <dbReference type="NCBI Taxonomy" id="1792"/>
    <lineage>
        <taxon>Bacteria</taxon>
        <taxon>Bacillati</taxon>
        <taxon>Actinomycetota</taxon>
        <taxon>Actinomycetes</taxon>
        <taxon>Mycobacteriales</taxon>
        <taxon>Mycobacteriaceae</taxon>
        <taxon>Mycolicibacterium</taxon>
    </lineage>
</organism>
<keyword evidence="2" id="KW-1185">Reference proteome</keyword>
<dbReference type="AlphaFoldDB" id="A0A448I6I4"/>
<dbReference type="RefSeq" id="WP_258538483.1">
    <property type="nucleotide sequence ID" value="NZ_AP022604.1"/>
</dbReference>
<protein>
    <submittedName>
        <fullName evidence="1">Uncharacterized protein</fullName>
    </submittedName>
</protein>
<accession>A0A448I6I4</accession>
<reference evidence="1 2" key="1">
    <citation type="submission" date="2018-12" db="EMBL/GenBank/DDBJ databases">
        <authorList>
            <consortium name="Pathogen Informatics"/>
        </authorList>
    </citation>
    <scope>NUCLEOTIDE SEQUENCE [LARGE SCALE GENOMIC DNA]</scope>
    <source>
        <strain evidence="1 2">NCTC10485</strain>
    </source>
</reference>
<evidence type="ECO:0000313" key="2">
    <source>
        <dbReference type="Proteomes" id="UP000282551"/>
    </source>
</evidence>
<gene>
    <name evidence="1" type="ORF">NCTC10485_02411</name>
</gene>
<name>A0A448I6I4_MYCCI</name>
<evidence type="ECO:0000313" key="1">
    <source>
        <dbReference type="EMBL" id="VEG48118.1"/>
    </source>
</evidence>
<dbReference type="EMBL" id="LR134355">
    <property type="protein sequence ID" value="VEG48118.1"/>
    <property type="molecule type" value="Genomic_DNA"/>
</dbReference>